<organism evidence="1">
    <name type="scientific">Candidatus Methanogaster sp. ANME-2c ERB4</name>
    <dbReference type="NCBI Taxonomy" id="2759911"/>
    <lineage>
        <taxon>Archaea</taxon>
        <taxon>Methanobacteriati</taxon>
        <taxon>Methanobacteriota</taxon>
        <taxon>Stenosarchaea group</taxon>
        <taxon>Methanomicrobia</taxon>
        <taxon>Methanosarcinales</taxon>
        <taxon>ANME-2 cluster</taxon>
        <taxon>Candidatus Methanogasteraceae</taxon>
        <taxon>Candidatus Methanogaster</taxon>
    </lineage>
</organism>
<accession>A0A7G9YQB6</accession>
<proteinExistence type="predicted"/>
<name>A0A7G9YQB6_9EURY</name>
<evidence type="ECO:0000313" key="1">
    <source>
        <dbReference type="EMBL" id="QNO50200.1"/>
    </source>
</evidence>
<protein>
    <submittedName>
        <fullName evidence="1">Uncharacterized protein</fullName>
    </submittedName>
</protein>
<dbReference type="EMBL" id="MT631408">
    <property type="protein sequence ID" value="QNO50200.1"/>
    <property type="molecule type" value="Genomic_DNA"/>
</dbReference>
<sequence length="203" mass="23223">MLCPGKPTICDADGDLPDRALNQLILRIKVGKERVSARYRNQHRIFLHWLHFIGLVLIMDHNRQGVLGWCGGIGEETRLDRHGLSGCYRVDIVDGHLWKDTGLIFEIDLYVLCRSGSHIFNRKICNKLGFGVYFWDVGIEEYEVRMPNHPDRQFNHALRSEGATVKFPTVGDIQIECVLARPCVRIHGQIILGIRSFAASEFR</sequence>
<gene>
    <name evidence="1" type="ORF">HHCNJNNG_00001</name>
</gene>
<dbReference type="AlphaFoldDB" id="A0A7G9YQB6"/>
<reference evidence="1" key="1">
    <citation type="submission" date="2020-06" db="EMBL/GenBank/DDBJ databases">
        <title>Unique genomic features of the anaerobic methanotrophic archaea.</title>
        <authorList>
            <person name="Chadwick G.L."/>
            <person name="Skennerton C.T."/>
            <person name="Laso-Perez R."/>
            <person name="Leu A.O."/>
            <person name="Speth D.R."/>
            <person name="Yu H."/>
            <person name="Morgan-Lang C."/>
            <person name="Hatzenpichler R."/>
            <person name="Goudeau D."/>
            <person name="Malmstrom R."/>
            <person name="Brazelton W.J."/>
            <person name="Woyke T."/>
            <person name="Hallam S.J."/>
            <person name="Tyson G.W."/>
            <person name="Wegener G."/>
            <person name="Boetius A."/>
            <person name="Orphan V."/>
        </authorList>
    </citation>
    <scope>NUCLEOTIDE SEQUENCE</scope>
</reference>